<protein>
    <submittedName>
        <fullName evidence="7">DUF3327 domain-containing protein</fullName>
    </submittedName>
</protein>
<dbReference type="Gene3D" id="2.60.40.10">
    <property type="entry name" value="Immunoglobulins"/>
    <property type="match status" value="1"/>
</dbReference>
<name>A0ABR8UQP9_9MICC</name>
<dbReference type="InterPro" id="IPR029058">
    <property type="entry name" value="AB_hydrolase_fold"/>
</dbReference>
<dbReference type="InterPro" id="IPR021764">
    <property type="entry name" value="Enterochelin_esterase_N"/>
</dbReference>
<dbReference type="Gene3D" id="3.40.50.1820">
    <property type="entry name" value="alpha/beta hydrolase"/>
    <property type="match status" value="1"/>
</dbReference>
<keyword evidence="8" id="KW-1185">Reference proteome</keyword>
<dbReference type="InterPro" id="IPR014756">
    <property type="entry name" value="Ig_E-set"/>
</dbReference>
<dbReference type="RefSeq" id="WP_191806952.1">
    <property type="nucleotide sequence ID" value="NZ_JACSQD010000002.1"/>
</dbReference>
<dbReference type="InterPro" id="IPR000801">
    <property type="entry name" value="Esterase-like"/>
</dbReference>
<evidence type="ECO:0000256" key="5">
    <source>
        <dbReference type="SAM" id="MobiDB-lite"/>
    </source>
</evidence>
<dbReference type="Proteomes" id="UP000609874">
    <property type="component" value="Unassembled WGS sequence"/>
</dbReference>
<dbReference type="EMBL" id="JACSQD010000002">
    <property type="protein sequence ID" value="MBD7994551.1"/>
    <property type="molecule type" value="Genomic_DNA"/>
</dbReference>
<keyword evidence="3" id="KW-0378">Hydrolase</keyword>
<comment type="similarity">
    <text evidence="4">Belongs to the Fes family.</text>
</comment>
<dbReference type="SUPFAM" id="SSF53474">
    <property type="entry name" value="alpha/beta-Hydrolases"/>
    <property type="match status" value="1"/>
</dbReference>
<feature type="domain" description="Enterochelin esterase N-terminal" evidence="6">
    <location>
        <begin position="73"/>
        <end position="186"/>
    </location>
</feature>
<evidence type="ECO:0000256" key="3">
    <source>
        <dbReference type="ARBA" id="ARBA00022801"/>
    </source>
</evidence>
<dbReference type="PANTHER" id="PTHR48098">
    <property type="entry name" value="ENTEROCHELIN ESTERASE-RELATED"/>
    <property type="match status" value="1"/>
</dbReference>
<evidence type="ECO:0000256" key="2">
    <source>
        <dbReference type="ARBA" id="ARBA00022490"/>
    </source>
</evidence>
<feature type="region of interest" description="Disordered" evidence="5">
    <location>
        <begin position="1"/>
        <end position="20"/>
    </location>
</feature>
<evidence type="ECO:0000256" key="4">
    <source>
        <dbReference type="ARBA" id="ARBA00024201"/>
    </source>
</evidence>
<dbReference type="SUPFAM" id="SSF81296">
    <property type="entry name" value="E set domains"/>
    <property type="match status" value="1"/>
</dbReference>
<dbReference type="Pfam" id="PF11806">
    <property type="entry name" value="Enterochelin_N"/>
    <property type="match status" value="1"/>
</dbReference>
<dbReference type="PANTHER" id="PTHR48098:SF3">
    <property type="entry name" value="IRON(III) ENTEROBACTIN ESTERASE"/>
    <property type="match status" value="1"/>
</dbReference>
<organism evidence="7 8">
    <name type="scientific">Arthrobacter gallicola</name>
    <dbReference type="NCBI Taxonomy" id="2762225"/>
    <lineage>
        <taxon>Bacteria</taxon>
        <taxon>Bacillati</taxon>
        <taxon>Actinomycetota</taxon>
        <taxon>Actinomycetes</taxon>
        <taxon>Micrococcales</taxon>
        <taxon>Micrococcaceae</taxon>
        <taxon>Arthrobacter</taxon>
    </lineage>
</organism>
<comment type="caution">
    <text evidence="7">The sequence shown here is derived from an EMBL/GenBank/DDBJ whole genome shotgun (WGS) entry which is preliminary data.</text>
</comment>
<feature type="region of interest" description="Disordered" evidence="5">
    <location>
        <begin position="191"/>
        <end position="222"/>
    </location>
</feature>
<dbReference type="InterPro" id="IPR050583">
    <property type="entry name" value="Mycobacterial_A85_antigen"/>
</dbReference>
<evidence type="ECO:0000259" key="6">
    <source>
        <dbReference type="Pfam" id="PF11806"/>
    </source>
</evidence>
<dbReference type="InterPro" id="IPR013783">
    <property type="entry name" value="Ig-like_fold"/>
</dbReference>
<accession>A0ABR8UQP9</accession>
<proteinExistence type="inferred from homology"/>
<evidence type="ECO:0000256" key="1">
    <source>
        <dbReference type="ARBA" id="ARBA00004496"/>
    </source>
</evidence>
<evidence type="ECO:0000313" key="8">
    <source>
        <dbReference type="Proteomes" id="UP000609874"/>
    </source>
</evidence>
<reference evidence="7 8" key="1">
    <citation type="submission" date="2020-08" db="EMBL/GenBank/DDBJ databases">
        <title>A Genomic Blueprint of the Chicken Gut Microbiome.</title>
        <authorList>
            <person name="Gilroy R."/>
            <person name="Ravi A."/>
            <person name="Getino M."/>
            <person name="Pursley I."/>
            <person name="Horton D.L."/>
            <person name="Alikhan N.-F."/>
            <person name="Baker D."/>
            <person name="Gharbi K."/>
            <person name="Hall N."/>
            <person name="Watson M."/>
            <person name="Adriaenssens E.M."/>
            <person name="Foster-Nyarko E."/>
            <person name="Jarju S."/>
            <person name="Secka A."/>
            <person name="Antonio M."/>
            <person name="Oren A."/>
            <person name="Chaudhuri R."/>
            <person name="La Ragione R.M."/>
            <person name="Hildebrand F."/>
            <person name="Pallen M.J."/>
        </authorList>
    </citation>
    <scope>NUCLEOTIDE SEQUENCE [LARGE SCALE GENOMIC DNA]</scope>
    <source>
        <strain evidence="7 8">Sa2CUA1</strain>
    </source>
</reference>
<sequence length="454" mass="48973">MTTRIPAAAEGSFPLPRDPVPQPAPALSTLPGHFRAHWQTLSVPERAQLLAGWDTRELPLIEEDPQGDPAVRAVTFLYRNPLATAVILSANAMVHPDTVSACEFEALPDGVWALTWRMPADWESSYRITVHTGALPAPWQSADDRRAVRLAADAGGPDPRNPALGTGMAGAPTSVLRLPDAPSAGWLATPTPAAESGASIMGEPARPRLSGRRNAGVPGVPTAPRQVLGNFVRGLELRQVRDRQSGQLRTLWLYRPRVSGGRRTPLVLLHDGQVWAKYQNLPATLDRAVADGVLPPIHVAMIDSVDVPTRSRELSGPKGGVDFVARDLLPELRQALPVTQDPLQTVVSGASYGGLAALWQLARYPQAAGTALAQSPSLWRYDLAEPLLAVQEPLRVRIQAGRYEPSIHEPAGRLNTVLAGSGVDTAFRSITGGHDWAWWHPWLIRGLSDLFSGQ</sequence>
<dbReference type="Pfam" id="PF00756">
    <property type="entry name" value="Esterase"/>
    <property type="match status" value="1"/>
</dbReference>
<evidence type="ECO:0000313" key="7">
    <source>
        <dbReference type="EMBL" id="MBD7994551.1"/>
    </source>
</evidence>
<comment type="subcellular location">
    <subcellularLocation>
        <location evidence="1">Cytoplasm</location>
    </subcellularLocation>
</comment>
<gene>
    <name evidence="7" type="ORF">H9639_04500</name>
</gene>
<keyword evidence="2" id="KW-0963">Cytoplasm</keyword>